<dbReference type="CDD" id="cd00392">
    <property type="entry name" value="Ribosomal_L13"/>
    <property type="match status" value="1"/>
</dbReference>
<dbReference type="KEGG" id="mpp:MICPUCDRAFT_27251"/>
<dbReference type="STRING" id="564608.C1MUF3"/>
<comment type="similarity">
    <text evidence="1 4">Belongs to the universal ribosomal protein uL13 family.</text>
</comment>
<dbReference type="InterPro" id="IPR036899">
    <property type="entry name" value="Ribosomal_uL13_sf"/>
</dbReference>
<evidence type="ECO:0000256" key="1">
    <source>
        <dbReference type="ARBA" id="ARBA00006227"/>
    </source>
</evidence>
<dbReference type="OrthoDB" id="274622at2759"/>
<dbReference type="PANTHER" id="PTHR11545">
    <property type="entry name" value="RIBOSOMAL PROTEIN L13"/>
    <property type="match status" value="1"/>
</dbReference>
<dbReference type="eggNOG" id="KOG3203">
    <property type="taxonomic scope" value="Eukaryota"/>
</dbReference>
<accession>C1MUF3</accession>
<keyword evidence="6" id="KW-1185">Reference proteome</keyword>
<evidence type="ECO:0000313" key="5">
    <source>
        <dbReference type="EMBL" id="EEH56618.1"/>
    </source>
</evidence>
<dbReference type="RefSeq" id="XP_003059486.1">
    <property type="nucleotide sequence ID" value="XM_003059440.1"/>
</dbReference>
<dbReference type="Gene3D" id="3.90.1180.10">
    <property type="entry name" value="Ribosomal protein L13"/>
    <property type="match status" value="1"/>
</dbReference>
<protein>
    <submittedName>
        <fullName evidence="5">Predicted protein</fullName>
    </submittedName>
</protein>
<dbReference type="AlphaFoldDB" id="C1MUF3"/>
<organism evidence="6">
    <name type="scientific">Micromonas pusilla (strain CCMP1545)</name>
    <name type="common">Picoplanktonic green alga</name>
    <dbReference type="NCBI Taxonomy" id="564608"/>
    <lineage>
        <taxon>Eukaryota</taxon>
        <taxon>Viridiplantae</taxon>
        <taxon>Chlorophyta</taxon>
        <taxon>Mamiellophyceae</taxon>
        <taxon>Mamiellales</taxon>
        <taxon>Mamiellaceae</taxon>
        <taxon>Micromonas</taxon>
    </lineage>
</organism>
<dbReference type="GO" id="GO:0022625">
    <property type="term" value="C:cytosolic large ribosomal subunit"/>
    <property type="evidence" value="ECO:0007669"/>
    <property type="project" value="TreeGrafter"/>
</dbReference>
<evidence type="ECO:0000256" key="3">
    <source>
        <dbReference type="ARBA" id="ARBA00023274"/>
    </source>
</evidence>
<keyword evidence="2 4" id="KW-0689">Ribosomal protein</keyword>
<proteinExistence type="inferred from homology"/>
<dbReference type="EMBL" id="GG663740">
    <property type="protein sequence ID" value="EEH56618.1"/>
    <property type="molecule type" value="Genomic_DNA"/>
</dbReference>
<reference evidence="5 6" key="1">
    <citation type="journal article" date="2009" name="Science">
        <title>Green evolution and dynamic adaptations revealed by genomes of the marine picoeukaryotes Micromonas.</title>
        <authorList>
            <person name="Worden A.Z."/>
            <person name="Lee J.H."/>
            <person name="Mock T."/>
            <person name="Rouze P."/>
            <person name="Simmons M.P."/>
            <person name="Aerts A.L."/>
            <person name="Allen A.E."/>
            <person name="Cuvelier M.L."/>
            <person name="Derelle E."/>
            <person name="Everett M.V."/>
            <person name="Foulon E."/>
            <person name="Grimwood J."/>
            <person name="Gundlach H."/>
            <person name="Henrissat B."/>
            <person name="Napoli C."/>
            <person name="McDonald S.M."/>
            <person name="Parker M.S."/>
            <person name="Rombauts S."/>
            <person name="Salamov A."/>
            <person name="Von Dassow P."/>
            <person name="Badger J.H."/>
            <person name="Coutinho P.M."/>
            <person name="Demir E."/>
            <person name="Dubchak I."/>
            <person name="Gentemann C."/>
            <person name="Eikrem W."/>
            <person name="Gready J.E."/>
            <person name="John U."/>
            <person name="Lanier W."/>
            <person name="Lindquist E.A."/>
            <person name="Lucas S."/>
            <person name="Mayer K.F."/>
            <person name="Moreau H."/>
            <person name="Not F."/>
            <person name="Otillar R."/>
            <person name="Panaud O."/>
            <person name="Pangilinan J."/>
            <person name="Paulsen I."/>
            <person name="Piegu B."/>
            <person name="Poliakov A."/>
            <person name="Robbens S."/>
            <person name="Schmutz J."/>
            <person name="Toulza E."/>
            <person name="Wyss T."/>
            <person name="Zelensky A."/>
            <person name="Zhou K."/>
            <person name="Armbrust E.V."/>
            <person name="Bhattacharya D."/>
            <person name="Goodenough U.W."/>
            <person name="Van de Peer Y."/>
            <person name="Grigoriev I.V."/>
        </authorList>
    </citation>
    <scope>NUCLEOTIDE SEQUENCE [LARGE SCALE GENOMIC DNA]</scope>
    <source>
        <strain evidence="5 6">CCMP1545</strain>
    </source>
</reference>
<dbReference type="InterPro" id="IPR005823">
    <property type="entry name" value="Ribosomal_uL13_bac-type"/>
</dbReference>
<sequence length="234" mass="25051">MAAHAMSANALVAKLGGVAVNKAATGAKKSACFTGGAAVPRASVRSAARVNATVRAAVSLPDGVTVEKMGKDVFNTSYYPKGEDTDNSRKPWVVIDAAGLRLGRLSTLVATYLRGGNVGTYSPSMNMGTYVVVVNASQVVVSGKKFEDKLYKRHETGRPGSMKEESFKMLQARIPERIVEKAVRGMLPKNRKGRELFTQLKVYGSEEHPHAAQNPIDVTAEVKELCYSSGMKSA</sequence>
<dbReference type="Pfam" id="PF00572">
    <property type="entry name" value="Ribosomal_L13"/>
    <property type="match status" value="1"/>
</dbReference>
<dbReference type="SUPFAM" id="SSF52161">
    <property type="entry name" value="Ribosomal protein L13"/>
    <property type="match status" value="1"/>
</dbReference>
<name>C1MUF3_MICPC</name>
<evidence type="ECO:0000313" key="6">
    <source>
        <dbReference type="Proteomes" id="UP000001876"/>
    </source>
</evidence>
<dbReference type="GO" id="GO:0006412">
    <property type="term" value="P:translation"/>
    <property type="evidence" value="ECO:0007669"/>
    <property type="project" value="InterPro"/>
</dbReference>
<dbReference type="InterPro" id="IPR005822">
    <property type="entry name" value="Ribosomal_uL13"/>
</dbReference>
<dbReference type="Proteomes" id="UP000001876">
    <property type="component" value="Unassembled WGS sequence"/>
</dbReference>
<evidence type="ECO:0000256" key="4">
    <source>
        <dbReference type="RuleBase" id="RU003877"/>
    </source>
</evidence>
<dbReference type="GO" id="GO:0003729">
    <property type="term" value="F:mRNA binding"/>
    <property type="evidence" value="ECO:0007669"/>
    <property type="project" value="TreeGrafter"/>
</dbReference>
<dbReference type="HAMAP" id="MF_01366">
    <property type="entry name" value="Ribosomal_uL13"/>
    <property type="match status" value="1"/>
</dbReference>
<dbReference type="PANTHER" id="PTHR11545:SF2">
    <property type="entry name" value="LARGE RIBOSOMAL SUBUNIT PROTEIN UL13M"/>
    <property type="match status" value="1"/>
</dbReference>
<evidence type="ECO:0000256" key="2">
    <source>
        <dbReference type="ARBA" id="ARBA00022980"/>
    </source>
</evidence>
<dbReference type="GO" id="GO:0003735">
    <property type="term" value="F:structural constituent of ribosome"/>
    <property type="evidence" value="ECO:0007669"/>
    <property type="project" value="InterPro"/>
</dbReference>
<dbReference type="OMA" id="KPWVVID"/>
<keyword evidence="3 4" id="KW-0687">Ribonucleoprotein</keyword>
<dbReference type="GeneID" id="9684626"/>
<dbReference type="NCBIfam" id="TIGR01066">
    <property type="entry name" value="rplM_bact"/>
    <property type="match status" value="1"/>
</dbReference>
<gene>
    <name evidence="5" type="ORF">MICPUCDRAFT_27251</name>
</gene>
<dbReference type="InterPro" id="IPR023563">
    <property type="entry name" value="Ribosomal_uL13_CS"/>
</dbReference>
<dbReference type="PROSITE" id="PS00783">
    <property type="entry name" value="RIBOSOMAL_L13"/>
    <property type="match status" value="1"/>
</dbReference>
<dbReference type="GO" id="GO:0017148">
    <property type="term" value="P:negative regulation of translation"/>
    <property type="evidence" value="ECO:0007669"/>
    <property type="project" value="TreeGrafter"/>
</dbReference>